<evidence type="ECO:0000259" key="1">
    <source>
        <dbReference type="PROSITE" id="PS50943"/>
    </source>
</evidence>
<accession>A0A4Y9JCH0</accession>
<dbReference type="RefSeq" id="WP_135181949.1">
    <property type="nucleotide sequence ID" value="NZ_JADGKZ010000007.1"/>
</dbReference>
<proteinExistence type="predicted"/>
<dbReference type="Gene3D" id="1.10.260.40">
    <property type="entry name" value="lambda repressor-like DNA-binding domains"/>
    <property type="match status" value="1"/>
</dbReference>
<dbReference type="CDD" id="cd00093">
    <property type="entry name" value="HTH_XRE"/>
    <property type="match status" value="1"/>
</dbReference>
<dbReference type="SUPFAM" id="SSF47413">
    <property type="entry name" value="lambda repressor-like DNA-binding domains"/>
    <property type="match status" value="1"/>
</dbReference>
<reference evidence="2 3" key="1">
    <citation type="submission" date="2019-03" db="EMBL/GenBank/DDBJ databases">
        <title>Diversity of the mouse oral microbiome.</title>
        <authorList>
            <person name="Joseph S."/>
            <person name="Aduse-Opoku J."/>
            <person name="Curtis M."/>
            <person name="Wade W."/>
            <person name="Hashim A."/>
        </authorList>
    </citation>
    <scope>NUCLEOTIDE SEQUENCE [LARGE SCALE GENOMIC DNA]</scope>
    <source>
        <strain evidence="2 3">WM131</strain>
    </source>
</reference>
<evidence type="ECO:0000313" key="3">
    <source>
        <dbReference type="Proteomes" id="UP000297253"/>
    </source>
</evidence>
<dbReference type="Proteomes" id="UP000297253">
    <property type="component" value="Unassembled WGS sequence"/>
</dbReference>
<sequence length="46" mass="5402">MTIGQVIKNKRLEAGHSQEYLAEQLGFSRQTLSNWEMHVPFQRQIT</sequence>
<feature type="domain" description="HTH cro/C1-type" evidence="1">
    <location>
        <begin position="7"/>
        <end position="36"/>
    </location>
</feature>
<comment type="caution">
    <text evidence="2">The sequence shown here is derived from an EMBL/GenBank/DDBJ whole genome shotgun (WGS) entry which is preliminary data.</text>
</comment>
<organism evidence="2 3">
    <name type="scientific">Streptococcus cuniculi</name>
    <dbReference type="NCBI Taxonomy" id="1432788"/>
    <lineage>
        <taxon>Bacteria</taxon>
        <taxon>Bacillati</taxon>
        <taxon>Bacillota</taxon>
        <taxon>Bacilli</taxon>
        <taxon>Lactobacillales</taxon>
        <taxon>Streptococcaceae</taxon>
        <taxon>Streptococcus</taxon>
    </lineage>
</organism>
<name>A0A4Y9JCH0_9STRE</name>
<evidence type="ECO:0000313" key="2">
    <source>
        <dbReference type="EMBL" id="TFU97766.1"/>
    </source>
</evidence>
<dbReference type="PROSITE" id="PS50943">
    <property type="entry name" value="HTH_CROC1"/>
    <property type="match status" value="1"/>
</dbReference>
<dbReference type="GO" id="GO:0003677">
    <property type="term" value="F:DNA binding"/>
    <property type="evidence" value="ECO:0007669"/>
    <property type="project" value="InterPro"/>
</dbReference>
<dbReference type="InterPro" id="IPR010982">
    <property type="entry name" value="Lambda_DNA-bd_dom_sf"/>
</dbReference>
<dbReference type="InterPro" id="IPR001387">
    <property type="entry name" value="Cro/C1-type_HTH"/>
</dbReference>
<dbReference type="OrthoDB" id="9805856at2"/>
<dbReference type="AlphaFoldDB" id="A0A4Y9JCH0"/>
<gene>
    <name evidence="2" type="ORF">E4T82_05965</name>
</gene>
<dbReference type="STRING" id="1432788.BU202_07420"/>
<dbReference type="Pfam" id="PF01381">
    <property type="entry name" value="HTH_3"/>
    <property type="match status" value="1"/>
</dbReference>
<protein>
    <submittedName>
        <fullName evidence="2">XRE family transcriptional regulator</fullName>
    </submittedName>
</protein>
<dbReference type="EMBL" id="SPPD01000007">
    <property type="protein sequence ID" value="TFU97766.1"/>
    <property type="molecule type" value="Genomic_DNA"/>
</dbReference>